<dbReference type="PROSITE" id="PS00211">
    <property type="entry name" value="ABC_TRANSPORTER_1"/>
    <property type="match status" value="1"/>
</dbReference>
<dbReference type="SUPFAM" id="SSF52540">
    <property type="entry name" value="P-loop containing nucleoside triphosphate hydrolases"/>
    <property type="match status" value="1"/>
</dbReference>
<dbReference type="FunFam" id="3.40.50.300:FF:000016">
    <property type="entry name" value="Oligopeptide ABC transporter ATP-binding component"/>
    <property type="match status" value="1"/>
</dbReference>
<evidence type="ECO:0000256" key="5">
    <source>
        <dbReference type="ARBA" id="ARBA00022840"/>
    </source>
</evidence>
<feature type="domain" description="ABC transporter" evidence="7">
    <location>
        <begin position="6"/>
        <end position="256"/>
    </location>
</feature>
<keyword evidence="6" id="KW-0472">Membrane</keyword>
<dbReference type="NCBIfam" id="TIGR01727">
    <property type="entry name" value="oligo_HPY"/>
    <property type="match status" value="1"/>
</dbReference>
<comment type="caution">
    <text evidence="8">The sequence shown here is derived from an EMBL/GenBank/DDBJ whole genome shotgun (WGS) entry which is preliminary data.</text>
</comment>
<dbReference type="Pfam" id="PF08352">
    <property type="entry name" value="oligo_HPY"/>
    <property type="match status" value="1"/>
</dbReference>
<keyword evidence="5 8" id="KW-0067">ATP-binding</keyword>
<keyword evidence="4" id="KW-0547">Nucleotide-binding</keyword>
<dbReference type="PROSITE" id="PS50893">
    <property type="entry name" value="ABC_TRANSPORTER_2"/>
    <property type="match status" value="1"/>
</dbReference>
<evidence type="ECO:0000256" key="4">
    <source>
        <dbReference type="ARBA" id="ARBA00022741"/>
    </source>
</evidence>
<dbReference type="GO" id="GO:0005886">
    <property type="term" value="C:plasma membrane"/>
    <property type="evidence" value="ECO:0007669"/>
    <property type="project" value="UniProtKB-SubCell"/>
</dbReference>
<dbReference type="InterPro" id="IPR003593">
    <property type="entry name" value="AAA+_ATPase"/>
</dbReference>
<dbReference type="InterPro" id="IPR050388">
    <property type="entry name" value="ABC_Ni/Peptide_Import"/>
</dbReference>
<dbReference type="InterPro" id="IPR027417">
    <property type="entry name" value="P-loop_NTPase"/>
</dbReference>
<dbReference type="InterPro" id="IPR003439">
    <property type="entry name" value="ABC_transporter-like_ATP-bd"/>
</dbReference>
<evidence type="ECO:0000313" key="8">
    <source>
        <dbReference type="EMBL" id="HGZ59656.1"/>
    </source>
</evidence>
<dbReference type="Pfam" id="PF00005">
    <property type="entry name" value="ABC_tran"/>
    <property type="match status" value="1"/>
</dbReference>
<proteinExistence type="predicted"/>
<sequence length="318" mass="35253">MSDPILQIENLSLSYLVGDTKFRALKSVSMSVPRGSVVALVGESGSGKTTLIRSIMRVLPKQAVIEEGKIYFEGKDLLNLNEEDMLKIRGKKISMVFQDPISHLNPVMSVKEQLIESIELHRGLKGKEAENEAFRLLSLMRLKDPQRVLNLFPHQLSGGMAQRVLIAMALASNPSLLIADEPTSALDPTVQIRILSLLKEIHENENLTILLITHDLSVVAYIADFVYVIYGGRIMEYGDVHRIFGRPLHPYTKDLLLSLSGKSFSEPKKSGTLLEDACPFAPRCPQAIEACFKQFPKYVNLNGGVVACHSVNVGRDDT</sequence>
<reference evidence="8" key="1">
    <citation type="journal article" date="2020" name="mSystems">
        <title>Genome- and Community-Level Interaction Insights into Carbon Utilization and Element Cycling Functions of Hydrothermarchaeota in Hydrothermal Sediment.</title>
        <authorList>
            <person name="Zhou Z."/>
            <person name="Liu Y."/>
            <person name="Xu W."/>
            <person name="Pan J."/>
            <person name="Luo Z.H."/>
            <person name="Li M."/>
        </authorList>
    </citation>
    <scope>NUCLEOTIDE SEQUENCE [LARGE SCALE GENOMIC DNA]</scope>
    <source>
        <strain evidence="8">SpSt-885</strain>
    </source>
</reference>
<dbReference type="SMART" id="SM00382">
    <property type="entry name" value="AAA"/>
    <property type="match status" value="1"/>
</dbReference>
<keyword evidence="2" id="KW-0813">Transport</keyword>
<dbReference type="Gene3D" id="3.40.50.300">
    <property type="entry name" value="P-loop containing nucleotide triphosphate hydrolases"/>
    <property type="match status" value="1"/>
</dbReference>
<gene>
    <name evidence="8" type="ORF">ENW83_00385</name>
</gene>
<dbReference type="PANTHER" id="PTHR43297:SF2">
    <property type="entry name" value="DIPEPTIDE TRANSPORT ATP-BINDING PROTEIN DPPD"/>
    <property type="match status" value="1"/>
</dbReference>
<dbReference type="InterPro" id="IPR013563">
    <property type="entry name" value="Oligopep_ABC_C"/>
</dbReference>
<dbReference type="PANTHER" id="PTHR43297">
    <property type="entry name" value="OLIGOPEPTIDE TRANSPORT ATP-BINDING PROTEIN APPD"/>
    <property type="match status" value="1"/>
</dbReference>
<dbReference type="CDD" id="cd03257">
    <property type="entry name" value="ABC_NikE_OppD_transporters"/>
    <property type="match status" value="1"/>
</dbReference>
<evidence type="ECO:0000256" key="1">
    <source>
        <dbReference type="ARBA" id="ARBA00004202"/>
    </source>
</evidence>
<dbReference type="GO" id="GO:0015833">
    <property type="term" value="P:peptide transport"/>
    <property type="evidence" value="ECO:0007669"/>
    <property type="project" value="InterPro"/>
</dbReference>
<dbReference type="GO" id="GO:0005524">
    <property type="term" value="F:ATP binding"/>
    <property type="evidence" value="ECO:0007669"/>
    <property type="project" value="UniProtKB-KW"/>
</dbReference>
<protein>
    <submittedName>
        <fullName evidence="8">ABC transporter ATP-binding protein</fullName>
    </submittedName>
</protein>
<evidence type="ECO:0000256" key="3">
    <source>
        <dbReference type="ARBA" id="ARBA00022475"/>
    </source>
</evidence>
<evidence type="ECO:0000256" key="2">
    <source>
        <dbReference type="ARBA" id="ARBA00022448"/>
    </source>
</evidence>
<dbReference type="EMBL" id="DTLS01000017">
    <property type="protein sequence ID" value="HGZ59656.1"/>
    <property type="molecule type" value="Genomic_DNA"/>
</dbReference>
<evidence type="ECO:0000259" key="7">
    <source>
        <dbReference type="PROSITE" id="PS50893"/>
    </source>
</evidence>
<dbReference type="AlphaFoldDB" id="A0A7J3SJ73"/>
<name>A0A7J3SJ73_9CREN</name>
<comment type="subcellular location">
    <subcellularLocation>
        <location evidence="1">Cell membrane</location>
        <topology evidence="1">Peripheral membrane protein</topology>
    </subcellularLocation>
</comment>
<organism evidence="8">
    <name type="scientific">Fervidicoccus fontis</name>
    <dbReference type="NCBI Taxonomy" id="683846"/>
    <lineage>
        <taxon>Archaea</taxon>
        <taxon>Thermoproteota</taxon>
        <taxon>Thermoprotei</taxon>
        <taxon>Fervidicoccales</taxon>
        <taxon>Fervidicoccaceae</taxon>
        <taxon>Fervidicoccus</taxon>
    </lineage>
</organism>
<keyword evidence="3" id="KW-1003">Cell membrane</keyword>
<accession>A0A7J3SJ73</accession>
<dbReference type="InterPro" id="IPR017871">
    <property type="entry name" value="ABC_transporter-like_CS"/>
</dbReference>
<evidence type="ECO:0000256" key="6">
    <source>
        <dbReference type="ARBA" id="ARBA00023136"/>
    </source>
</evidence>
<dbReference type="GO" id="GO:0016887">
    <property type="term" value="F:ATP hydrolysis activity"/>
    <property type="evidence" value="ECO:0007669"/>
    <property type="project" value="InterPro"/>
</dbReference>